<sequence length="575" mass="63704">MASASTSQANPVQSVSSDQSVSSWTNWLLPISLLLALSPLLQQYFSWTWLEGHYQYFPVLIASVIVLVWHHWGKARLAATPSHRYVVVLGLSAVAFFVFLGNLLWTGIFGIVGASLAAVVLIYGWLGWGGLKTLLPVLSLLVLAIPLPMHLDNKLIFNMQFVASGLADLLLDGAGIWHVREGVLLITEHGRYMTEEACSGVRSLFSSLAVVSVFSVISSHRLPRIALNLFQTVFWVFVGNAIRVAACVALADYVSVWFASGSGHELLSLIVFGFILGMVANTDAVFANLIGDRVTWYDENFGPTAFSADTSPSPETHRSAAMFSRMSRLFYLGFVGLFMLLFLFGMSAWRISQPIWNISLENASSLAGLSQGDLPQSLDGWNRGQYEHVQRGTGAMMASNSYTWQYSKDELSAVVSVDCPWSGWHDLNECYQAIGWETTPEYFVASRESVPREELSFTRLQMTKPNSGRAGRVLFTVVDANQTEVQSDLWKNNLQAMSHLGNTMTTRLGEILKGTIDTNAKVALPATTIQVLVEHGESLTPEQDEAIERFFYAARDQLLRGRRWNGRQQDAHDGR</sequence>
<name>M5UJ42_9BACT</name>
<dbReference type="GO" id="GO:0005886">
    <property type="term" value="C:plasma membrane"/>
    <property type="evidence" value="ECO:0007669"/>
    <property type="project" value="UniProtKB-SubCell"/>
</dbReference>
<feature type="transmembrane region" description="Helical" evidence="8">
    <location>
        <begin position="229"/>
        <end position="254"/>
    </location>
</feature>
<dbReference type="Proteomes" id="UP000011885">
    <property type="component" value="Unassembled WGS sequence"/>
</dbReference>
<keyword evidence="3" id="KW-0645">Protease</keyword>
<accession>M5UJ42</accession>
<comment type="subcellular location">
    <subcellularLocation>
        <location evidence="1">Cell membrane</location>
        <topology evidence="1">Multi-pass membrane protein</topology>
    </subcellularLocation>
</comment>
<dbReference type="InterPro" id="IPR026392">
    <property type="entry name" value="Exo/Archaeosortase_dom"/>
</dbReference>
<feature type="transmembrane region" description="Helical" evidence="8">
    <location>
        <begin position="133"/>
        <end position="151"/>
    </location>
</feature>
<evidence type="ECO:0000313" key="10">
    <source>
        <dbReference type="Proteomes" id="UP000011885"/>
    </source>
</evidence>
<evidence type="ECO:0000256" key="4">
    <source>
        <dbReference type="ARBA" id="ARBA00022692"/>
    </source>
</evidence>
<dbReference type="InterPro" id="IPR019127">
    <property type="entry name" value="Exosortase"/>
</dbReference>
<dbReference type="GO" id="GO:0006508">
    <property type="term" value="P:proteolysis"/>
    <property type="evidence" value="ECO:0007669"/>
    <property type="project" value="UniProtKB-KW"/>
</dbReference>
<keyword evidence="4 8" id="KW-0812">Transmembrane</keyword>
<evidence type="ECO:0000256" key="8">
    <source>
        <dbReference type="SAM" id="Phobius"/>
    </source>
</evidence>
<feature type="transmembrane region" description="Helical" evidence="8">
    <location>
        <begin position="266"/>
        <end position="290"/>
    </location>
</feature>
<dbReference type="EMBL" id="ANOH01000177">
    <property type="protein sequence ID" value="EMI56048.1"/>
    <property type="molecule type" value="Genomic_DNA"/>
</dbReference>
<dbReference type="Pfam" id="PF09721">
    <property type="entry name" value="Exosortase_EpsH"/>
    <property type="match status" value="1"/>
</dbReference>
<organism evidence="9 10">
    <name type="scientific">Rhodopirellula sallentina SM41</name>
    <dbReference type="NCBI Taxonomy" id="1263870"/>
    <lineage>
        <taxon>Bacteria</taxon>
        <taxon>Pseudomonadati</taxon>
        <taxon>Planctomycetota</taxon>
        <taxon>Planctomycetia</taxon>
        <taxon>Pirellulales</taxon>
        <taxon>Pirellulaceae</taxon>
        <taxon>Rhodopirellula</taxon>
    </lineage>
</organism>
<comment type="caution">
    <text evidence="9">The sequence shown here is derived from an EMBL/GenBank/DDBJ whole genome shotgun (WGS) entry which is preliminary data.</text>
</comment>
<dbReference type="AlphaFoldDB" id="M5UJ42"/>
<reference evidence="9 10" key="1">
    <citation type="journal article" date="2013" name="Mar. Genomics">
        <title>Expression of sulfatases in Rhodopirellula baltica and the diversity of sulfatases in the genus Rhodopirellula.</title>
        <authorList>
            <person name="Wegner C.E."/>
            <person name="Richter-Heitmann T."/>
            <person name="Klindworth A."/>
            <person name="Klockow C."/>
            <person name="Richter M."/>
            <person name="Achstetter T."/>
            <person name="Glockner F.O."/>
            <person name="Harder J."/>
        </authorList>
    </citation>
    <scope>NUCLEOTIDE SEQUENCE [LARGE SCALE GENOMIC DNA]</scope>
    <source>
        <strain evidence="9 10">SM41</strain>
    </source>
</reference>
<feature type="transmembrane region" description="Helical" evidence="8">
    <location>
        <begin position="200"/>
        <end position="217"/>
    </location>
</feature>
<dbReference type="NCBIfam" id="NF033780">
    <property type="entry name" value="exosort_XrtU_C"/>
    <property type="match status" value="1"/>
</dbReference>
<keyword evidence="5" id="KW-0378">Hydrolase</keyword>
<feature type="transmembrane region" description="Helical" evidence="8">
    <location>
        <begin position="329"/>
        <end position="349"/>
    </location>
</feature>
<evidence type="ECO:0000313" key="9">
    <source>
        <dbReference type="EMBL" id="EMI56048.1"/>
    </source>
</evidence>
<dbReference type="PATRIC" id="fig|1263870.3.peg.2669"/>
<protein>
    <submittedName>
        <fullName evidence="9">Eight transmembrane protein EpsH</fullName>
    </submittedName>
</protein>
<evidence type="ECO:0000256" key="7">
    <source>
        <dbReference type="ARBA" id="ARBA00023136"/>
    </source>
</evidence>
<evidence type="ECO:0000256" key="1">
    <source>
        <dbReference type="ARBA" id="ARBA00004651"/>
    </source>
</evidence>
<dbReference type="GO" id="GO:0008233">
    <property type="term" value="F:peptidase activity"/>
    <property type="evidence" value="ECO:0007669"/>
    <property type="project" value="UniProtKB-KW"/>
</dbReference>
<keyword evidence="2" id="KW-1003">Cell membrane</keyword>
<keyword evidence="6 8" id="KW-1133">Transmembrane helix</keyword>
<dbReference type="NCBIfam" id="TIGR04178">
    <property type="entry name" value="exo_archaeo"/>
    <property type="match status" value="1"/>
</dbReference>
<gene>
    <name evidence="9" type="ORF">RSSM_02510</name>
</gene>
<feature type="transmembrane region" description="Helical" evidence="8">
    <location>
        <begin position="84"/>
        <end position="101"/>
    </location>
</feature>
<feature type="transmembrane region" description="Helical" evidence="8">
    <location>
        <begin position="107"/>
        <end position="126"/>
    </location>
</feature>
<keyword evidence="10" id="KW-1185">Reference proteome</keyword>
<evidence type="ECO:0000256" key="6">
    <source>
        <dbReference type="ARBA" id="ARBA00022989"/>
    </source>
</evidence>
<evidence type="ECO:0000256" key="3">
    <source>
        <dbReference type="ARBA" id="ARBA00022670"/>
    </source>
</evidence>
<evidence type="ECO:0000256" key="5">
    <source>
        <dbReference type="ARBA" id="ARBA00022801"/>
    </source>
</evidence>
<evidence type="ECO:0000256" key="2">
    <source>
        <dbReference type="ARBA" id="ARBA00022475"/>
    </source>
</evidence>
<feature type="transmembrane region" description="Helical" evidence="8">
    <location>
        <begin position="53"/>
        <end position="72"/>
    </location>
</feature>
<keyword evidence="7 8" id="KW-0472">Membrane</keyword>
<proteinExistence type="predicted"/>